<reference evidence="8 10" key="1">
    <citation type="submission" date="2015-04" db="EMBL/GenBank/DDBJ databases">
        <title>The draft genome sequence of Roseovarius indicus B108T.</title>
        <authorList>
            <person name="Li G."/>
            <person name="Lai Q."/>
            <person name="Shao Z."/>
            <person name="Yan P."/>
        </authorList>
    </citation>
    <scope>NUCLEOTIDE SEQUENCE [LARGE SCALE GENOMIC DNA]</scope>
    <source>
        <strain evidence="8 10">B108</strain>
    </source>
</reference>
<accession>A0A0T5P1L9</accession>
<dbReference type="Gene3D" id="1.10.10.60">
    <property type="entry name" value="Homeodomain-like"/>
    <property type="match status" value="1"/>
</dbReference>
<evidence type="ECO:0000256" key="2">
    <source>
        <dbReference type="ARBA" id="ARBA00023015"/>
    </source>
</evidence>
<dbReference type="Pfam" id="PF00440">
    <property type="entry name" value="TetR_N"/>
    <property type="match status" value="1"/>
</dbReference>
<dbReference type="InterPro" id="IPR036271">
    <property type="entry name" value="Tet_transcr_reg_TetR-rel_C_sf"/>
</dbReference>
<dbReference type="PANTHER" id="PTHR30055:SF175">
    <property type="entry name" value="HTH-TYPE TRANSCRIPTIONAL REPRESSOR KSTR2"/>
    <property type="match status" value="1"/>
</dbReference>
<dbReference type="InterPro" id="IPR009057">
    <property type="entry name" value="Homeodomain-like_sf"/>
</dbReference>
<dbReference type="PROSITE" id="PS50977">
    <property type="entry name" value="HTH_TETR_2"/>
    <property type="match status" value="1"/>
</dbReference>
<dbReference type="RefSeq" id="WP_057821138.1">
    <property type="nucleotide sequence ID" value="NZ_CP031598.1"/>
</dbReference>
<evidence type="ECO:0000256" key="3">
    <source>
        <dbReference type="ARBA" id="ARBA00023125"/>
    </source>
</evidence>
<dbReference type="OrthoDB" id="8478851at2"/>
<keyword evidence="4" id="KW-0804">Transcription</keyword>
<dbReference type="InterPro" id="IPR041490">
    <property type="entry name" value="KstR2_TetR_C"/>
</dbReference>
<dbReference type="InterPro" id="IPR050109">
    <property type="entry name" value="HTH-type_TetR-like_transc_reg"/>
</dbReference>
<dbReference type="Proteomes" id="UP000051401">
    <property type="component" value="Unassembled WGS sequence"/>
</dbReference>
<dbReference type="EMBL" id="LAXI01000029">
    <property type="protein sequence ID" value="KRS15048.1"/>
    <property type="molecule type" value="Genomic_DNA"/>
</dbReference>
<gene>
    <name evidence="9" type="primary">kstR2_2</name>
    <name evidence="9" type="ORF">RIdsm_01161</name>
    <name evidence="8" type="ORF">XM52_26145</name>
</gene>
<dbReference type="PRINTS" id="PR00455">
    <property type="entry name" value="HTHTETR"/>
</dbReference>
<dbReference type="InterPro" id="IPR001647">
    <property type="entry name" value="HTH_TetR"/>
</dbReference>
<evidence type="ECO:0000256" key="4">
    <source>
        <dbReference type="ARBA" id="ARBA00023163"/>
    </source>
</evidence>
<evidence type="ECO:0000313" key="8">
    <source>
        <dbReference type="EMBL" id="KRS15048.1"/>
    </source>
</evidence>
<evidence type="ECO:0000313" key="11">
    <source>
        <dbReference type="Proteomes" id="UP000325785"/>
    </source>
</evidence>
<dbReference type="SUPFAM" id="SSF48498">
    <property type="entry name" value="Tetracyclin repressor-like, C-terminal domain"/>
    <property type="match status" value="1"/>
</dbReference>
<evidence type="ECO:0000313" key="9">
    <source>
        <dbReference type="EMBL" id="QEW25375.1"/>
    </source>
</evidence>
<keyword evidence="2" id="KW-0805">Transcription regulation</keyword>
<dbReference type="Pfam" id="PF17932">
    <property type="entry name" value="TetR_C_24"/>
    <property type="match status" value="1"/>
</dbReference>
<evidence type="ECO:0000259" key="7">
    <source>
        <dbReference type="PROSITE" id="PS50977"/>
    </source>
</evidence>
<dbReference type="KEGG" id="rid:RIdsm_01161"/>
<dbReference type="Proteomes" id="UP000325785">
    <property type="component" value="Chromosome"/>
</dbReference>
<name>A0A0T5P1L9_9RHOB</name>
<evidence type="ECO:0000313" key="10">
    <source>
        <dbReference type="Proteomes" id="UP000051401"/>
    </source>
</evidence>
<proteinExistence type="predicted"/>
<sequence>MNQAASARKPRKGRGATGQENATREGILEAAAQLIVSEGFNACTMRSISQRVNIKAGSLYYHFASKDEIVVEIMNKGTETLLEQVRSAVEDLPASTPFVDRLRRAVHVHISCKVDRELPLMQVYEHLTPVIKRQGRIVRKKYADFWKDLIAQGKATGEIRADLDLDLFAPYILSGLNRAPEWANIEHMKIEHVVDMVVETTMNGISPKPHG</sequence>
<protein>
    <submittedName>
        <fullName evidence="9">HTH-type transcriptional repressor KstR2</fullName>
    </submittedName>
</protein>
<evidence type="ECO:0000256" key="6">
    <source>
        <dbReference type="SAM" id="MobiDB-lite"/>
    </source>
</evidence>
<keyword evidence="1" id="KW-0678">Repressor</keyword>
<feature type="region of interest" description="Disordered" evidence="6">
    <location>
        <begin position="1"/>
        <end position="23"/>
    </location>
</feature>
<dbReference type="GO" id="GO:0000976">
    <property type="term" value="F:transcription cis-regulatory region binding"/>
    <property type="evidence" value="ECO:0007669"/>
    <property type="project" value="TreeGrafter"/>
</dbReference>
<keyword evidence="3 5" id="KW-0238">DNA-binding</keyword>
<dbReference type="EMBL" id="CP031598">
    <property type="protein sequence ID" value="QEW25375.1"/>
    <property type="molecule type" value="Genomic_DNA"/>
</dbReference>
<dbReference type="SUPFAM" id="SSF46689">
    <property type="entry name" value="Homeodomain-like"/>
    <property type="match status" value="1"/>
</dbReference>
<evidence type="ECO:0000256" key="5">
    <source>
        <dbReference type="PROSITE-ProRule" id="PRU00335"/>
    </source>
</evidence>
<organism evidence="8 10">
    <name type="scientific">Roseovarius indicus</name>
    <dbReference type="NCBI Taxonomy" id="540747"/>
    <lineage>
        <taxon>Bacteria</taxon>
        <taxon>Pseudomonadati</taxon>
        <taxon>Pseudomonadota</taxon>
        <taxon>Alphaproteobacteria</taxon>
        <taxon>Rhodobacterales</taxon>
        <taxon>Roseobacteraceae</taxon>
        <taxon>Roseovarius</taxon>
    </lineage>
</organism>
<keyword evidence="10" id="KW-1185">Reference proteome</keyword>
<feature type="domain" description="HTH tetR-type" evidence="7">
    <location>
        <begin position="21"/>
        <end position="81"/>
    </location>
</feature>
<dbReference type="PANTHER" id="PTHR30055">
    <property type="entry name" value="HTH-TYPE TRANSCRIPTIONAL REGULATOR RUTR"/>
    <property type="match status" value="1"/>
</dbReference>
<dbReference type="PATRIC" id="fig|540747.5.peg.3591"/>
<dbReference type="Gene3D" id="1.10.357.10">
    <property type="entry name" value="Tetracycline Repressor, domain 2"/>
    <property type="match status" value="1"/>
</dbReference>
<evidence type="ECO:0000256" key="1">
    <source>
        <dbReference type="ARBA" id="ARBA00022491"/>
    </source>
</evidence>
<reference evidence="9 11" key="2">
    <citation type="submission" date="2018-08" db="EMBL/GenBank/DDBJ databases">
        <title>Genetic Globetrotter - A new plasmid hitch-hiking vast phylogenetic and geographic distances.</title>
        <authorList>
            <person name="Vollmers J."/>
            <person name="Petersen J."/>
        </authorList>
    </citation>
    <scope>NUCLEOTIDE SEQUENCE [LARGE SCALE GENOMIC DNA]</scope>
    <source>
        <strain evidence="9 11">DSM 26383</strain>
    </source>
</reference>
<dbReference type="GO" id="GO:0003700">
    <property type="term" value="F:DNA-binding transcription factor activity"/>
    <property type="evidence" value="ECO:0007669"/>
    <property type="project" value="TreeGrafter"/>
</dbReference>
<feature type="DNA-binding region" description="H-T-H motif" evidence="5">
    <location>
        <begin position="44"/>
        <end position="63"/>
    </location>
</feature>
<dbReference type="AlphaFoldDB" id="A0A0T5P1L9"/>
<dbReference type="STRING" id="540747.SAMN04488031_106262"/>